<protein>
    <submittedName>
        <fullName evidence="3">Uncharacterized protein</fullName>
    </submittedName>
</protein>
<reference evidence="3 4" key="1">
    <citation type="journal article" date="2014" name="Genome Biol. Evol.">
        <title>Molecular evolution of the substrate utilization strategies and putative virulence factors in mosquito-associated Spiroplasma species.</title>
        <authorList>
            <person name="Chang T.H."/>
            <person name="Lo W.S."/>
            <person name="Ku C."/>
            <person name="Chen L.L."/>
            <person name="Kuo C.H."/>
        </authorList>
    </citation>
    <scope>NUCLEOTIDE SEQUENCE [LARGE SCALE GENOMIC DNA]</scope>
    <source>
        <strain evidence="3">AES-1</strain>
    </source>
</reference>
<dbReference type="Proteomes" id="UP000019267">
    <property type="component" value="Chromosome"/>
</dbReference>
<feature type="compositionally biased region" description="Low complexity" evidence="2">
    <location>
        <begin position="133"/>
        <end position="144"/>
    </location>
</feature>
<dbReference type="RefSeq" id="WP_025363585.1">
    <property type="nucleotide sequence ID" value="NZ_CP006681.1"/>
</dbReference>
<evidence type="ECO:0000313" key="4">
    <source>
        <dbReference type="Proteomes" id="UP000019267"/>
    </source>
</evidence>
<dbReference type="OrthoDB" id="390229at2"/>
<organism evidence="3 4">
    <name type="scientific">Spiroplasma culicicola AES-1</name>
    <dbReference type="NCBI Taxonomy" id="1276246"/>
    <lineage>
        <taxon>Bacteria</taxon>
        <taxon>Bacillati</taxon>
        <taxon>Mycoplasmatota</taxon>
        <taxon>Mollicutes</taxon>
        <taxon>Entomoplasmatales</taxon>
        <taxon>Spiroplasmataceae</taxon>
        <taxon>Spiroplasma</taxon>
    </lineage>
</organism>
<dbReference type="HOGENOM" id="CLU_376794_0_0_14"/>
<feature type="coiled-coil region" evidence="1">
    <location>
        <begin position="613"/>
        <end position="640"/>
    </location>
</feature>
<dbReference type="STRING" id="1276246.SCULI_v1c10230"/>
<keyword evidence="4" id="KW-1185">Reference proteome</keyword>
<feature type="coiled-coil region" evidence="1">
    <location>
        <begin position="6"/>
        <end position="36"/>
    </location>
</feature>
<name>W6A883_9MOLU</name>
<accession>W6A883</accession>
<feature type="compositionally biased region" description="Polar residues" evidence="2">
    <location>
        <begin position="516"/>
        <end position="530"/>
    </location>
</feature>
<evidence type="ECO:0000256" key="2">
    <source>
        <dbReference type="SAM" id="MobiDB-lite"/>
    </source>
</evidence>
<feature type="region of interest" description="Disordered" evidence="2">
    <location>
        <begin position="92"/>
        <end position="172"/>
    </location>
</feature>
<dbReference type="KEGG" id="scq:SCULI_v1c10230"/>
<evidence type="ECO:0000256" key="1">
    <source>
        <dbReference type="SAM" id="Coils"/>
    </source>
</evidence>
<feature type="compositionally biased region" description="Polar residues" evidence="2">
    <location>
        <begin position="99"/>
        <end position="115"/>
    </location>
</feature>
<proteinExistence type="predicted"/>
<evidence type="ECO:0000313" key="3">
    <source>
        <dbReference type="EMBL" id="AHI53363.1"/>
    </source>
</evidence>
<feature type="compositionally biased region" description="Polar residues" evidence="2">
    <location>
        <begin position="162"/>
        <end position="172"/>
    </location>
</feature>
<sequence>MYVNPFERMRKKREEAEKLQEEAVREREKYARLGAQMGLTQEKGVMPSFIKSLIGETNQTKVPPFGMGVGSDDSGAGPFGGMGGDPFAGAPMDSGPAPSFSSSMEATPLPTSFETPGSMPSFDSGPAPSFGASMPMESVPSVPSFEQAPPMSAPQMSEPVISPTQQPMFESSSTVPNFGSVVDSGPAPSFSSSGNAPSFEQAPLMNETIATQVPPSFDSGPAPNFGASMPMESVPSVPSFEQAPPISAPQMSEPIMQPIQESNLKPNQVTTATFISMLNQNNVQGKLFVLMGGDTNLQTISDSFVSQLSQEQKNLIDTEEAHLYGAPFLFLLKQIVNILPVINLDDKRVLWEKTSLLLAATDYGKTGSEVDEILEDFAIENPIERIQQEFMQVFEAYGLNAKQLLIMLRGFNTLELTQTTKTVQFINQLFNQLINLKFVFEFSESFVIGAQATDAGGAMLSQINGYIIYGQEMSQTSNNSFEPVNNPLPQSDTTFASAMPEQPIPSFEQAPPMSAPQMNNPSSTFETQIPSIPEPSPMPDIGASISEPSFSPSFQPETGPSMMAAPGGFEPMGASSTDMPPGMSFGFPSSLELEEEEPEEEYDSGLDNNVRIRVDLNLQKKQEEQEEREKKEEQERIERMGGHGFNPAILADSKTNNMFTQPKRVNDPLDVNKATIMEHKKIEDPRDFETIKGKLNELTKEHQSKAGINIQESFAVKENKNQNLIDVPGNWTNINNK</sequence>
<dbReference type="PATRIC" id="fig|1276246.3.peg.1019"/>
<feature type="region of interest" description="Disordered" evidence="2">
    <location>
        <begin position="478"/>
        <end position="610"/>
    </location>
</feature>
<dbReference type="EMBL" id="CP006681">
    <property type="protein sequence ID" value="AHI53363.1"/>
    <property type="molecule type" value="Genomic_DNA"/>
</dbReference>
<keyword evidence="1" id="KW-0175">Coiled coil</keyword>
<feature type="compositionally biased region" description="Acidic residues" evidence="2">
    <location>
        <begin position="592"/>
        <end position="604"/>
    </location>
</feature>
<gene>
    <name evidence="3" type="ORF">SCULI_v1c10230</name>
</gene>
<feature type="compositionally biased region" description="Low complexity" evidence="2">
    <location>
        <begin position="544"/>
        <end position="557"/>
    </location>
</feature>
<dbReference type="AlphaFoldDB" id="W6A883"/>
<feature type="compositionally biased region" description="Polar residues" evidence="2">
    <location>
        <begin position="478"/>
        <end position="496"/>
    </location>
</feature>